<protein>
    <submittedName>
        <fullName evidence="4">Acetyltransferase YpeA</fullName>
        <ecNumber evidence="4">2.3.1.-</ecNumber>
    </submittedName>
</protein>
<dbReference type="AlphaFoldDB" id="A0A517PV71"/>
<keyword evidence="2 4" id="KW-0012">Acyltransferase</keyword>
<dbReference type="CDD" id="cd04301">
    <property type="entry name" value="NAT_SF"/>
    <property type="match status" value="1"/>
</dbReference>
<evidence type="ECO:0000313" key="4">
    <source>
        <dbReference type="EMBL" id="QDT23276.1"/>
    </source>
</evidence>
<dbReference type="PROSITE" id="PS51186">
    <property type="entry name" value="GNAT"/>
    <property type="match status" value="1"/>
</dbReference>
<accession>A0A517PV71</accession>
<sequence length="164" mass="18399">MPDSPADIYVRDARNDDAERVAVICEAAFAPLRSIYRPKEEAIARQAERAQTGTRLVAEIAGTLVGTVQYDLHTRHLHVIGLAVHPDYQRRGVARCLLDEIDQRAVLPGQPVVVLDTIKETGNVPLFEKLGFEVTREEVATWCQSETFSQVHDVKMERIVIPNK</sequence>
<proteinExistence type="predicted"/>
<gene>
    <name evidence="4" type="primary">ypeA</name>
    <name evidence="4" type="ORF">HG66A1_50930</name>
</gene>
<dbReference type="SUPFAM" id="SSF55729">
    <property type="entry name" value="Acyl-CoA N-acyltransferases (Nat)"/>
    <property type="match status" value="1"/>
</dbReference>
<evidence type="ECO:0000313" key="5">
    <source>
        <dbReference type="Proteomes" id="UP000320421"/>
    </source>
</evidence>
<dbReference type="PANTHER" id="PTHR43877">
    <property type="entry name" value="AMINOALKYLPHOSPHONATE N-ACETYLTRANSFERASE-RELATED-RELATED"/>
    <property type="match status" value="1"/>
</dbReference>
<dbReference type="InterPro" id="IPR050832">
    <property type="entry name" value="Bact_Acetyltransf"/>
</dbReference>
<keyword evidence="5" id="KW-1185">Reference proteome</keyword>
<organism evidence="4 5">
    <name type="scientific">Gimesia chilikensis</name>
    <dbReference type="NCBI Taxonomy" id="2605989"/>
    <lineage>
        <taxon>Bacteria</taxon>
        <taxon>Pseudomonadati</taxon>
        <taxon>Planctomycetota</taxon>
        <taxon>Planctomycetia</taxon>
        <taxon>Planctomycetales</taxon>
        <taxon>Planctomycetaceae</taxon>
        <taxon>Gimesia</taxon>
    </lineage>
</organism>
<keyword evidence="1 4" id="KW-0808">Transferase</keyword>
<evidence type="ECO:0000256" key="1">
    <source>
        <dbReference type="ARBA" id="ARBA00022679"/>
    </source>
</evidence>
<dbReference type="RefSeq" id="WP_145190444.1">
    <property type="nucleotide sequence ID" value="NZ_CP036266.1"/>
</dbReference>
<reference evidence="4 5" key="1">
    <citation type="submission" date="2019-02" db="EMBL/GenBank/DDBJ databases">
        <title>Deep-cultivation of Planctomycetes and their phenomic and genomic characterization uncovers novel biology.</title>
        <authorList>
            <person name="Wiegand S."/>
            <person name="Jogler M."/>
            <person name="Boedeker C."/>
            <person name="Pinto D."/>
            <person name="Vollmers J."/>
            <person name="Rivas-Marin E."/>
            <person name="Kohn T."/>
            <person name="Peeters S.H."/>
            <person name="Heuer A."/>
            <person name="Rast P."/>
            <person name="Oberbeckmann S."/>
            <person name="Bunk B."/>
            <person name="Jeske O."/>
            <person name="Meyerdierks A."/>
            <person name="Storesund J.E."/>
            <person name="Kallscheuer N."/>
            <person name="Luecker S."/>
            <person name="Lage O.M."/>
            <person name="Pohl T."/>
            <person name="Merkel B.J."/>
            <person name="Hornburger P."/>
            <person name="Mueller R.-W."/>
            <person name="Bruemmer F."/>
            <person name="Labrenz M."/>
            <person name="Spormann A.M."/>
            <person name="Op den Camp H."/>
            <person name="Overmann J."/>
            <person name="Amann R."/>
            <person name="Jetten M.S.M."/>
            <person name="Mascher T."/>
            <person name="Medema M.H."/>
            <person name="Devos D.P."/>
            <person name="Kaster A.-K."/>
            <person name="Ovreas L."/>
            <person name="Rohde M."/>
            <person name="Galperin M.Y."/>
            <person name="Jogler C."/>
        </authorList>
    </citation>
    <scope>NUCLEOTIDE SEQUENCE [LARGE SCALE GENOMIC DNA]</scope>
    <source>
        <strain evidence="4 5">HG66A1</strain>
    </source>
</reference>
<dbReference type="OrthoDB" id="281808at2"/>
<feature type="domain" description="N-acetyltransferase" evidence="3">
    <location>
        <begin position="8"/>
        <end position="161"/>
    </location>
</feature>
<dbReference type="Proteomes" id="UP000320421">
    <property type="component" value="Chromosome"/>
</dbReference>
<dbReference type="GO" id="GO:0016747">
    <property type="term" value="F:acyltransferase activity, transferring groups other than amino-acyl groups"/>
    <property type="evidence" value="ECO:0007669"/>
    <property type="project" value="InterPro"/>
</dbReference>
<dbReference type="Pfam" id="PF00583">
    <property type="entry name" value="Acetyltransf_1"/>
    <property type="match status" value="1"/>
</dbReference>
<dbReference type="InterPro" id="IPR000182">
    <property type="entry name" value="GNAT_dom"/>
</dbReference>
<dbReference type="InterPro" id="IPR016181">
    <property type="entry name" value="Acyl_CoA_acyltransferase"/>
</dbReference>
<evidence type="ECO:0000256" key="2">
    <source>
        <dbReference type="ARBA" id="ARBA00023315"/>
    </source>
</evidence>
<evidence type="ECO:0000259" key="3">
    <source>
        <dbReference type="PROSITE" id="PS51186"/>
    </source>
</evidence>
<name>A0A517PV71_9PLAN</name>
<dbReference type="EC" id="2.3.1.-" evidence="4"/>
<dbReference type="EMBL" id="CP036266">
    <property type="protein sequence ID" value="QDT23276.1"/>
    <property type="molecule type" value="Genomic_DNA"/>
</dbReference>
<dbReference type="Gene3D" id="3.40.630.30">
    <property type="match status" value="1"/>
</dbReference>